<evidence type="ECO:0000256" key="2">
    <source>
        <dbReference type="SAM" id="MobiDB-lite"/>
    </source>
</evidence>
<evidence type="ECO:0000259" key="3">
    <source>
        <dbReference type="PROSITE" id="PS50158"/>
    </source>
</evidence>
<dbReference type="AlphaFoldDB" id="A0AAF0UNJ5"/>
<gene>
    <name evidence="4" type="ORF">MTR67_042952</name>
</gene>
<dbReference type="EMBL" id="CP133621">
    <property type="protein sequence ID" value="WMV49567.1"/>
    <property type="molecule type" value="Genomic_DNA"/>
</dbReference>
<name>A0AAF0UNJ5_SOLVR</name>
<organism evidence="4 5">
    <name type="scientific">Solanum verrucosum</name>
    <dbReference type="NCBI Taxonomy" id="315347"/>
    <lineage>
        <taxon>Eukaryota</taxon>
        <taxon>Viridiplantae</taxon>
        <taxon>Streptophyta</taxon>
        <taxon>Embryophyta</taxon>
        <taxon>Tracheophyta</taxon>
        <taxon>Spermatophyta</taxon>
        <taxon>Magnoliopsida</taxon>
        <taxon>eudicotyledons</taxon>
        <taxon>Gunneridae</taxon>
        <taxon>Pentapetalae</taxon>
        <taxon>asterids</taxon>
        <taxon>lamiids</taxon>
        <taxon>Solanales</taxon>
        <taxon>Solanaceae</taxon>
        <taxon>Solanoideae</taxon>
        <taxon>Solaneae</taxon>
        <taxon>Solanum</taxon>
    </lineage>
</organism>
<feature type="non-terminal residue" evidence="4">
    <location>
        <position position="1"/>
    </location>
</feature>
<accession>A0AAF0UNJ5</accession>
<keyword evidence="1" id="KW-0479">Metal-binding</keyword>
<dbReference type="GO" id="GO:0008270">
    <property type="term" value="F:zinc ion binding"/>
    <property type="evidence" value="ECO:0007669"/>
    <property type="project" value="UniProtKB-KW"/>
</dbReference>
<feature type="compositionally biased region" description="Basic and acidic residues" evidence="2">
    <location>
        <begin position="1"/>
        <end position="11"/>
    </location>
</feature>
<dbReference type="InterPro" id="IPR001878">
    <property type="entry name" value="Znf_CCHC"/>
</dbReference>
<keyword evidence="1" id="KW-0862">Zinc</keyword>
<reference evidence="4" key="1">
    <citation type="submission" date="2023-08" db="EMBL/GenBank/DDBJ databases">
        <title>A de novo genome assembly of Solanum verrucosum Schlechtendal, a Mexican diploid species geographically isolated from the other diploid A-genome species in potato relatives.</title>
        <authorList>
            <person name="Hosaka K."/>
        </authorList>
    </citation>
    <scope>NUCLEOTIDE SEQUENCE</scope>
    <source>
        <tissue evidence="4">Young leaves</tissue>
    </source>
</reference>
<keyword evidence="1" id="KW-0863">Zinc-finger</keyword>
<keyword evidence="5" id="KW-1185">Reference proteome</keyword>
<protein>
    <recommendedName>
        <fullName evidence="3">CCHC-type domain-containing protein</fullName>
    </recommendedName>
</protein>
<dbReference type="GO" id="GO:0003676">
    <property type="term" value="F:nucleic acid binding"/>
    <property type="evidence" value="ECO:0007669"/>
    <property type="project" value="InterPro"/>
</dbReference>
<evidence type="ECO:0000256" key="1">
    <source>
        <dbReference type="PROSITE-ProRule" id="PRU00047"/>
    </source>
</evidence>
<sequence length="109" mass="12408">RKRRENGDFLHSRCNKGNRSQGNDSSDQMVSKCRECGRRHMDESLAGSNTCFGCGKSGQKMRDCPFITSKRRDGRKDQTQQNQEDSLDPIIGPDDFYPSVRGYLIALEM</sequence>
<dbReference type="PROSITE" id="PS50158">
    <property type="entry name" value="ZF_CCHC"/>
    <property type="match status" value="1"/>
</dbReference>
<feature type="region of interest" description="Disordered" evidence="2">
    <location>
        <begin position="65"/>
        <end position="93"/>
    </location>
</feature>
<feature type="region of interest" description="Disordered" evidence="2">
    <location>
        <begin position="1"/>
        <end position="31"/>
    </location>
</feature>
<feature type="compositionally biased region" description="Polar residues" evidence="2">
    <location>
        <begin position="15"/>
        <end position="29"/>
    </location>
</feature>
<evidence type="ECO:0000313" key="4">
    <source>
        <dbReference type="EMBL" id="WMV49567.1"/>
    </source>
</evidence>
<feature type="domain" description="CCHC-type" evidence="3">
    <location>
        <begin position="51"/>
        <end position="65"/>
    </location>
</feature>
<dbReference type="Proteomes" id="UP001234989">
    <property type="component" value="Chromosome 10"/>
</dbReference>
<proteinExistence type="predicted"/>
<evidence type="ECO:0000313" key="5">
    <source>
        <dbReference type="Proteomes" id="UP001234989"/>
    </source>
</evidence>